<dbReference type="EMBL" id="NMUH01008417">
    <property type="protein sequence ID" value="MQM18749.1"/>
    <property type="molecule type" value="Genomic_DNA"/>
</dbReference>
<accession>A0A843XGV8</accession>
<comment type="caution">
    <text evidence="1">The sequence shown here is derived from an EMBL/GenBank/DDBJ whole genome shotgun (WGS) entry which is preliminary data.</text>
</comment>
<gene>
    <name evidence="1" type="ORF">Taro_051743</name>
</gene>
<reference evidence="1" key="1">
    <citation type="submission" date="2017-07" db="EMBL/GenBank/DDBJ databases">
        <title>Taro Niue Genome Assembly and Annotation.</title>
        <authorList>
            <person name="Atibalentja N."/>
            <person name="Keating K."/>
            <person name="Fields C.J."/>
        </authorList>
    </citation>
    <scope>NUCLEOTIDE SEQUENCE</scope>
    <source>
        <strain evidence="1">Niue_2</strain>
        <tissue evidence="1">Leaf</tissue>
    </source>
</reference>
<name>A0A843XGV8_COLES</name>
<evidence type="ECO:0000313" key="1">
    <source>
        <dbReference type="EMBL" id="MQM18749.1"/>
    </source>
</evidence>
<organism evidence="1 2">
    <name type="scientific">Colocasia esculenta</name>
    <name type="common">Wild taro</name>
    <name type="synonym">Arum esculentum</name>
    <dbReference type="NCBI Taxonomy" id="4460"/>
    <lineage>
        <taxon>Eukaryota</taxon>
        <taxon>Viridiplantae</taxon>
        <taxon>Streptophyta</taxon>
        <taxon>Embryophyta</taxon>
        <taxon>Tracheophyta</taxon>
        <taxon>Spermatophyta</taxon>
        <taxon>Magnoliopsida</taxon>
        <taxon>Liliopsida</taxon>
        <taxon>Araceae</taxon>
        <taxon>Aroideae</taxon>
        <taxon>Colocasieae</taxon>
        <taxon>Colocasia</taxon>
    </lineage>
</organism>
<proteinExistence type="predicted"/>
<protein>
    <submittedName>
        <fullName evidence="1">Uncharacterized protein</fullName>
    </submittedName>
</protein>
<sequence>MRESVSHHQAAGFWAGSPVGTAWGRFSCWKPKNLTSTLVDVKFFRLELGGKIPCRQDEMARVLPSTLGLAAIDVAVNPTGRSQQADPLLPLCEVLTRGVCLLARVEPARFQFLGPLLRGVGRHVTDFLCCTVFAYGDSSSALGAEEPSHFDAGPA</sequence>
<dbReference type="AlphaFoldDB" id="A0A843XGV8"/>
<dbReference type="Proteomes" id="UP000652761">
    <property type="component" value="Unassembled WGS sequence"/>
</dbReference>
<evidence type="ECO:0000313" key="2">
    <source>
        <dbReference type="Proteomes" id="UP000652761"/>
    </source>
</evidence>
<keyword evidence="2" id="KW-1185">Reference proteome</keyword>